<accession>A0ABP8QNB4</accession>
<dbReference type="PANTHER" id="PTHR42942">
    <property type="entry name" value="6-O-METHYLGUANINE DNA METHYLTRANSFERASE"/>
    <property type="match status" value="1"/>
</dbReference>
<dbReference type="CDD" id="cd06445">
    <property type="entry name" value="ATase"/>
    <property type="match status" value="1"/>
</dbReference>
<evidence type="ECO:0000313" key="4">
    <source>
        <dbReference type="Proteomes" id="UP001501243"/>
    </source>
</evidence>
<feature type="domain" description="Methylated-DNA-[protein]-cysteine S-methyltransferase DNA binding" evidence="2">
    <location>
        <begin position="21"/>
        <end position="108"/>
    </location>
</feature>
<dbReference type="SUPFAM" id="SSF46767">
    <property type="entry name" value="Methylated DNA-protein cysteine methyltransferase, C-terminal domain"/>
    <property type="match status" value="1"/>
</dbReference>
<dbReference type="InterPro" id="IPR014048">
    <property type="entry name" value="MethylDNA_cys_MeTrfase_DNA-bd"/>
</dbReference>
<keyword evidence="1" id="KW-0227">DNA damage</keyword>
<dbReference type="RefSeq" id="WP_208132604.1">
    <property type="nucleotide sequence ID" value="NZ_BAABGQ010000011.1"/>
</dbReference>
<proteinExistence type="predicted"/>
<dbReference type="EMBL" id="BAABGQ010000011">
    <property type="protein sequence ID" value="GAA4507139.1"/>
    <property type="molecule type" value="Genomic_DNA"/>
</dbReference>
<evidence type="ECO:0000256" key="1">
    <source>
        <dbReference type="ARBA" id="ARBA00022763"/>
    </source>
</evidence>
<dbReference type="Proteomes" id="UP001501243">
    <property type="component" value="Unassembled WGS sequence"/>
</dbReference>
<dbReference type="Gene3D" id="1.10.10.10">
    <property type="entry name" value="Winged helix-like DNA-binding domain superfamily/Winged helix DNA-binding domain"/>
    <property type="match status" value="1"/>
</dbReference>
<keyword evidence="4" id="KW-1185">Reference proteome</keyword>
<comment type="caution">
    <text evidence="3">The sequence shown here is derived from an EMBL/GenBank/DDBJ whole genome shotgun (WGS) entry which is preliminary data.</text>
</comment>
<protein>
    <submittedName>
        <fullName evidence="3">MGMT family protein</fullName>
    </submittedName>
</protein>
<sequence>MKKPASPPPGQTTPAPERNYFADVHEVVRLVPPGRVTSYGAVAHYLGATRGARAVGYALMASNLDAITHQKEAPVPAHRVVNRLGQLSGRHHFPTPTAMQERLEAEGVRVEDDTVVDFKKLYWDPSVELG</sequence>
<dbReference type="InterPro" id="IPR036217">
    <property type="entry name" value="MethylDNA_cys_MeTrfase_DNAb"/>
</dbReference>
<gene>
    <name evidence="3" type="ORF">GCM10023172_37240</name>
</gene>
<dbReference type="InterPro" id="IPR052520">
    <property type="entry name" value="ATL_DNA_repair"/>
</dbReference>
<dbReference type="Pfam" id="PF01035">
    <property type="entry name" value="DNA_binding_1"/>
    <property type="match status" value="1"/>
</dbReference>
<dbReference type="InterPro" id="IPR036388">
    <property type="entry name" value="WH-like_DNA-bd_sf"/>
</dbReference>
<name>A0ABP8QNB4_9BACT</name>
<reference evidence="4" key="1">
    <citation type="journal article" date="2019" name="Int. J. Syst. Evol. Microbiol.">
        <title>The Global Catalogue of Microorganisms (GCM) 10K type strain sequencing project: providing services to taxonomists for standard genome sequencing and annotation.</title>
        <authorList>
            <consortium name="The Broad Institute Genomics Platform"/>
            <consortium name="The Broad Institute Genome Sequencing Center for Infectious Disease"/>
            <person name="Wu L."/>
            <person name="Ma J."/>
        </authorList>
    </citation>
    <scope>NUCLEOTIDE SEQUENCE [LARGE SCALE GENOMIC DNA]</scope>
    <source>
        <strain evidence="4">JCM 17841</strain>
    </source>
</reference>
<organism evidence="3 4">
    <name type="scientific">Hymenobacter ginsengisoli</name>
    <dbReference type="NCBI Taxonomy" id="1051626"/>
    <lineage>
        <taxon>Bacteria</taxon>
        <taxon>Pseudomonadati</taxon>
        <taxon>Bacteroidota</taxon>
        <taxon>Cytophagia</taxon>
        <taxon>Cytophagales</taxon>
        <taxon>Hymenobacteraceae</taxon>
        <taxon>Hymenobacter</taxon>
    </lineage>
</organism>
<evidence type="ECO:0000259" key="2">
    <source>
        <dbReference type="Pfam" id="PF01035"/>
    </source>
</evidence>
<dbReference type="PANTHER" id="PTHR42942:SF1">
    <property type="entry name" value="ALKYLTRANSFERASE-LIKE PROTEIN 1"/>
    <property type="match status" value="1"/>
</dbReference>
<evidence type="ECO:0000313" key="3">
    <source>
        <dbReference type="EMBL" id="GAA4507139.1"/>
    </source>
</evidence>